<evidence type="ECO:0000256" key="2">
    <source>
        <dbReference type="ARBA" id="ARBA00022801"/>
    </source>
</evidence>
<evidence type="ECO:0000313" key="5">
    <source>
        <dbReference type="EMBL" id="CCM75931.1"/>
    </source>
</evidence>
<dbReference type="STRING" id="1211777.BN77_3118"/>
<dbReference type="SUPFAM" id="SSF54637">
    <property type="entry name" value="Thioesterase/thiol ester dehydrase-isomerase"/>
    <property type="match status" value="1"/>
</dbReference>
<dbReference type="PANTHER" id="PTHR11049">
    <property type="entry name" value="ACYL COENZYME A THIOESTER HYDROLASE"/>
    <property type="match status" value="1"/>
</dbReference>
<dbReference type="InterPro" id="IPR006683">
    <property type="entry name" value="Thioestr_dom"/>
</dbReference>
<dbReference type="eggNOG" id="COG1607">
    <property type="taxonomic scope" value="Bacteria"/>
</dbReference>
<evidence type="ECO:0000259" key="4">
    <source>
        <dbReference type="PROSITE" id="PS51770"/>
    </source>
</evidence>
<protein>
    <submittedName>
        <fullName evidence="5">Putative hydrolase</fullName>
    </submittedName>
</protein>
<dbReference type="AlphaFoldDB" id="K0PHE2"/>
<feature type="domain" description="HotDog ACOT-type" evidence="4">
    <location>
        <begin position="38"/>
        <end position="150"/>
    </location>
</feature>
<reference evidence="5 6" key="1">
    <citation type="journal article" date="2013" name="Genome Announc.">
        <title>Draft Genome Sequence of Rhizobium mesoamericanum STM3625, a Nitrogen-Fixing Symbiont of Mimosa pudica Isolated in French Guiana (South America).</title>
        <authorList>
            <person name="Moulin L."/>
            <person name="Mornico D."/>
            <person name="Melkonian R."/>
            <person name="Klonowska A."/>
        </authorList>
    </citation>
    <scope>NUCLEOTIDE SEQUENCE [LARGE SCALE GENOMIC DNA]</scope>
    <source>
        <strain evidence="5 6">STM3625</strain>
    </source>
</reference>
<dbReference type="Pfam" id="PF03061">
    <property type="entry name" value="4HBT"/>
    <property type="match status" value="1"/>
</dbReference>
<dbReference type="GO" id="GO:0006637">
    <property type="term" value="P:acyl-CoA metabolic process"/>
    <property type="evidence" value="ECO:0007669"/>
    <property type="project" value="TreeGrafter"/>
</dbReference>
<proteinExistence type="inferred from homology"/>
<dbReference type="PANTHER" id="PTHR11049:SF5">
    <property type="entry name" value="ACYL-COA THIOESTER HYDROLASE YCIA"/>
    <property type="match status" value="1"/>
</dbReference>
<accession>K0PHE2</accession>
<dbReference type="EMBL" id="CANI01000020">
    <property type="protein sequence ID" value="CCM75931.1"/>
    <property type="molecule type" value="Genomic_DNA"/>
</dbReference>
<gene>
    <name evidence="5" type="primary">yciA</name>
    <name evidence="5" type="ORF">BN77_3118</name>
</gene>
<dbReference type="GO" id="GO:0005829">
    <property type="term" value="C:cytosol"/>
    <property type="evidence" value="ECO:0007669"/>
    <property type="project" value="TreeGrafter"/>
</dbReference>
<dbReference type="PROSITE" id="PS51770">
    <property type="entry name" value="HOTDOG_ACOT"/>
    <property type="match status" value="1"/>
</dbReference>
<organism evidence="5 6">
    <name type="scientific">Rhizobium mesoamericanum STM3625</name>
    <dbReference type="NCBI Taxonomy" id="1211777"/>
    <lineage>
        <taxon>Bacteria</taxon>
        <taxon>Pseudomonadati</taxon>
        <taxon>Pseudomonadota</taxon>
        <taxon>Alphaproteobacteria</taxon>
        <taxon>Hyphomicrobiales</taxon>
        <taxon>Rhizobiaceae</taxon>
        <taxon>Rhizobium/Agrobacterium group</taxon>
        <taxon>Rhizobium</taxon>
    </lineage>
</organism>
<comment type="similarity">
    <text evidence="1">Belongs to the acyl coenzyme A hydrolase family.</text>
</comment>
<dbReference type="HOGENOM" id="CLU_050164_2_0_5"/>
<keyword evidence="6" id="KW-1185">Reference proteome</keyword>
<dbReference type="InterPro" id="IPR029069">
    <property type="entry name" value="HotDog_dom_sf"/>
</dbReference>
<name>K0PHE2_9HYPH</name>
<evidence type="ECO:0000313" key="6">
    <source>
        <dbReference type="Proteomes" id="UP000009319"/>
    </source>
</evidence>
<dbReference type="Gene3D" id="3.10.129.10">
    <property type="entry name" value="Hotdog Thioesterase"/>
    <property type="match status" value="1"/>
</dbReference>
<dbReference type="GO" id="GO:0052816">
    <property type="term" value="F:long-chain fatty acyl-CoA hydrolase activity"/>
    <property type="evidence" value="ECO:0007669"/>
    <property type="project" value="TreeGrafter"/>
</dbReference>
<sequence>MTSPTRRVSLPSHLRYGPSGIVILFPKQEPSMTDNAKPNGALTLRTVAMPADANPAGDIFGGWVMAQMDLASGIMASERAKGRVVTAAVKEMAFALPVKIGDTLSVYTTIVAVGRTSITLSVEAWATRARYNNMEQVTAATFIMVALDESGKPKPVPAE</sequence>
<evidence type="ECO:0000256" key="3">
    <source>
        <dbReference type="PROSITE-ProRule" id="PRU01106"/>
    </source>
</evidence>
<evidence type="ECO:0000256" key="1">
    <source>
        <dbReference type="ARBA" id="ARBA00010458"/>
    </source>
</evidence>
<dbReference type="InterPro" id="IPR033120">
    <property type="entry name" value="HOTDOG_ACOT"/>
</dbReference>
<dbReference type="Proteomes" id="UP000009319">
    <property type="component" value="Unassembled WGS sequence"/>
</dbReference>
<keyword evidence="2 3" id="KW-0378">Hydrolase</keyword>
<dbReference type="CDD" id="cd03442">
    <property type="entry name" value="BFIT_BACH"/>
    <property type="match status" value="1"/>
</dbReference>
<dbReference type="GO" id="GO:0009062">
    <property type="term" value="P:fatty acid catabolic process"/>
    <property type="evidence" value="ECO:0007669"/>
    <property type="project" value="TreeGrafter"/>
</dbReference>
<dbReference type="InterPro" id="IPR040170">
    <property type="entry name" value="Cytosol_ACT"/>
</dbReference>
<comment type="caution">
    <text evidence="5">The sequence shown here is derived from an EMBL/GenBank/DDBJ whole genome shotgun (WGS) entry which is preliminary data.</text>
</comment>